<protein>
    <recommendedName>
        <fullName evidence="4">Intradiol ring-cleavage dioxygenases domain-containing protein</fullName>
    </recommendedName>
</protein>
<gene>
    <name evidence="2" type="ORF">BX611_1997</name>
</gene>
<dbReference type="RefSeq" id="WP_115880725.1">
    <property type="nucleotide sequence ID" value="NZ_QTTQ01000011.1"/>
</dbReference>
<dbReference type="Gene3D" id="2.60.130.10">
    <property type="entry name" value="Aromatic compound dioxygenase"/>
    <property type="match status" value="1"/>
</dbReference>
<dbReference type="OrthoDB" id="1176494at2"/>
<feature type="chain" id="PRO_5017814036" description="Intradiol ring-cleavage dioxygenases domain-containing protein" evidence="1">
    <location>
        <begin position="31"/>
        <end position="184"/>
    </location>
</feature>
<dbReference type="Proteomes" id="UP000256429">
    <property type="component" value="Unassembled WGS sequence"/>
</dbReference>
<organism evidence="2 3">
    <name type="scientific">Lutibacter oceani</name>
    <dbReference type="NCBI Taxonomy" id="1853311"/>
    <lineage>
        <taxon>Bacteria</taxon>
        <taxon>Pseudomonadati</taxon>
        <taxon>Bacteroidota</taxon>
        <taxon>Flavobacteriia</taxon>
        <taxon>Flavobacteriales</taxon>
        <taxon>Flavobacteriaceae</taxon>
        <taxon>Lutibacter</taxon>
    </lineage>
</organism>
<accession>A0A3D9RUI4</accession>
<dbReference type="PROSITE" id="PS51318">
    <property type="entry name" value="TAT"/>
    <property type="match status" value="1"/>
</dbReference>
<name>A0A3D9RUI4_9FLAO</name>
<feature type="signal peptide" evidence="1">
    <location>
        <begin position="1"/>
        <end position="30"/>
    </location>
</feature>
<proteinExistence type="predicted"/>
<comment type="caution">
    <text evidence="2">The sequence shown here is derived from an EMBL/GenBank/DDBJ whole genome shotgun (WGS) entry which is preliminary data.</text>
</comment>
<dbReference type="InterPro" id="IPR006311">
    <property type="entry name" value="TAT_signal"/>
</dbReference>
<evidence type="ECO:0000256" key="1">
    <source>
        <dbReference type="SAM" id="SignalP"/>
    </source>
</evidence>
<dbReference type="GO" id="GO:0016702">
    <property type="term" value="F:oxidoreductase activity, acting on single donors with incorporation of molecular oxygen, incorporation of two atoms of oxygen"/>
    <property type="evidence" value="ECO:0007669"/>
    <property type="project" value="InterPro"/>
</dbReference>
<dbReference type="AlphaFoldDB" id="A0A3D9RUI4"/>
<dbReference type="InterPro" id="IPR015889">
    <property type="entry name" value="Intradiol_dOase_core"/>
</dbReference>
<evidence type="ECO:0008006" key="4">
    <source>
        <dbReference type="Google" id="ProtNLM"/>
    </source>
</evidence>
<dbReference type="EMBL" id="QTTQ01000011">
    <property type="protein sequence ID" value="REE80355.1"/>
    <property type="molecule type" value="Genomic_DNA"/>
</dbReference>
<sequence>MKIHPSRRLFLRNTAIATTGVALLSSTTFANTLTSNNCPFDGYNPYAEEKTDLRTSSLFGKHLHVKGEIFDTTGTHKLSNATVEVWHLSPNSTKYKHRAKLKTNTFGEYHFITDFPNKEIGKGSRIYFKVSYKSATYFTELLVNDFGAYITSKHWEENNQLNSKLFPIKNSNINNSVITFNISI</sequence>
<evidence type="ECO:0000313" key="2">
    <source>
        <dbReference type="EMBL" id="REE80355.1"/>
    </source>
</evidence>
<keyword evidence="1" id="KW-0732">Signal</keyword>
<dbReference type="SUPFAM" id="SSF49482">
    <property type="entry name" value="Aromatic compound dioxygenase"/>
    <property type="match status" value="1"/>
</dbReference>
<dbReference type="GO" id="GO:0005506">
    <property type="term" value="F:iron ion binding"/>
    <property type="evidence" value="ECO:0007669"/>
    <property type="project" value="InterPro"/>
</dbReference>
<evidence type="ECO:0000313" key="3">
    <source>
        <dbReference type="Proteomes" id="UP000256429"/>
    </source>
</evidence>
<keyword evidence="3" id="KW-1185">Reference proteome</keyword>
<reference evidence="2 3" key="1">
    <citation type="submission" date="2018-08" db="EMBL/GenBank/DDBJ databases">
        <title>Genomic Encyclopedia of Type Strains, Phase III (KMG-III): the genomes of soil and plant-associated and newly described type strains.</title>
        <authorList>
            <person name="Whitman W."/>
        </authorList>
    </citation>
    <scope>NUCLEOTIDE SEQUENCE [LARGE SCALE GENOMIC DNA]</scope>
    <source>
        <strain evidence="2 3">325-5</strain>
    </source>
</reference>